<dbReference type="Proteomes" id="UP001498421">
    <property type="component" value="Unassembled WGS sequence"/>
</dbReference>
<dbReference type="Pfam" id="PF13500">
    <property type="entry name" value="AAA_26"/>
    <property type="match status" value="1"/>
</dbReference>
<dbReference type="Gene3D" id="3.40.50.300">
    <property type="entry name" value="P-loop containing nucleotide triphosphate hydrolases"/>
    <property type="match status" value="1"/>
</dbReference>
<sequence length="836" mass="92661">MPPVGALLWRALRVHQVYGANTDVGKTILTTILCNSASKIWKDEQVSYLKPVSTGPQDEADDRCMLEKCFNLNRIRTNYQQTFFLVKSIIWELTQCRHLENYAPNTNIETLFQWDIPTSPHAAAEVSSKPIPTDHELLAKIHHHISQRAHQGSGWLFLETAGGVHSPGPSRTTQADLYAPLRLPVILIGDSKLGGISQTVSAFESLRLRGYDVESVLLFREPVHENYRYLADYFGDKYGISVETVGAPPARHENAKIDRESMAEYYNESSEENAVRDVLLQLDKRHQTRIARLEEMPAKAYQSIWYPFTQQKHLTPERITAIDSAYGDHFQTLQTQPPTSSPSPDINLLRPSFDGSASWWTQGLGHANPKLTLAAAYAAGRYGHVMFAEAIHEPAMAVAENLLQGLQNPRLSRVFFSDNGSTGCEVAVKMALRAARVRYGWDQDTKLGILGLKGSYHGDTIGAMDCAEPCTFNEKVEWYEGKGFWFDYPTVQCKEGKWVVDVPDSLKPDLGDGEEFASVADVVDVEGRDQAEAARKYEAYIEWTLETLQKQGRKFGALMMEPVVLGAGGMIFVDPLFQRTLVDVVRRSSRLFATTPASISPSQADDKTWMGLPVVFDEVFTGLYRLGRYTASSFLGVHPDVSVHAKLLTGGLVPLCTTLASDSVHEAFLSDDKSDALLHGHSYTAHAVGCQVALESLREMQSMEKRGAWDAFKSDGWVSPGSSVSDVIPRDANDSIVWSAWSRAFIDIVSHNAARVSGVWALGSVLAITLRSDDATGYKSSAALSLQTRLREGYEDGRWNVHSRVLGNVFYIMVGQTTSRAAVRELEGELTEALSA</sequence>
<proteinExistence type="predicted"/>
<dbReference type="InterPro" id="IPR027417">
    <property type="entry name" value="P-loop_NTPase"/>
</dbReference>
<evidence type="ECO:0008006" key="6">
    <source>
        <dbReference type="Google" id="ProtNLM"/>
    </source>
</evidence>
<evidence type="ECO:0000256" key="1">
    <source>
        <dbReference type="ARBA" id="ARBA00004173"/>
    </source>
</evidence>
<evidence type="ECO:0000313" key="5">
    <source>
        <dbReference type="Proteomes" id="UP001498421"/>
    </source>
</evidence>
<dbReference type="InterPro" id="IPR005814">
    <property type="entry name" value="Aminotrans_3"/>
</dbReference>
<gene>
    <name evidence="4" type="ORF">QQZ08_005886</name>
</gene>
<reference evidence="4 5" key="1">
    <citation type="journal article" date="2025" name="Microbiol. Resour. Announc.">
        <title>Draft genome sequences for Neonectria magnoliae and Neonectria punicea, canker pathogens of Liriodendron tulipifera and Acer saccharum in West Virginia.</title>
        <authorList>
            <person name="Petronek H.M."/>
            <person name="Kasson M.T."/>
            <person name="Metheny A.M."/>
            <person name="Stauder C.M."/>
            <person name="Lovett B."/>
            <person name="Lynch S.C."/>
            <person name="Garnas J.R."/>
            <person name="Kasson L.R."/>
            <person name="Stajich J.E."/>
        </authorList>
    </citation>
    <scope>NUCLEOTIDE SEQUENCE [LARGE SCALE GENOMIC DNA]</scope>
    <source>
        <strain evidence="4 5">NRRL 64651</strain>
    </source>
</reference>
<dbReference type="EMBL" id="JAZAVK010000051">
    <property type="protein sequence ID" value="KAK7427611.1"/>
    <property type="molecule type" value="Genomic_DNA"/>
</dbReference>
<keyword evidence="2" id="KW-0032">Aminotransferase</keyword>
<name>A0ABR1I2L7_9HYPO</name>
<dbReference type="Gene3D" id="3.40.640.10">
    <property type="entry name" value="Type I PLP-dependent aspartate aminotransferase-like (Major domain)"/>
    <property type="match status" value="1"/>
</dbReference>
<dbReference type="InterPro" id="IPR049704">
    <property type="entry name" value="Aminotrans_3_PPA_site"/>
</dbReference>
<accession>A0ABR1I2L7</accession>
<dbReference type="PROSITE" id="PS00600">
    <property type="entry name" value="AA_TRANSFER_CLASS_3"/>
    <property type="match status" value="1"/>
</dbReference>
<dbReference type="Pfam" id="PF00202">
    <property type="entry name" value="Aminotran_3"/>
    <property type="match status" value="2"/>
</dbReference>
<keyword evidence="5" id="KW-1185">Reference proteome</keyword>
<protein>
    <recommendedName>
        <fullName evidence="6">Dethiobiotin synthase</fullName>
    </recommendedName>
</protein>
<evidence type="ECO:0000313" key="4">
    <source>
        <dbReference type="EMBL" id="KAK7427611.1"/>
    </source>
</evidence>
<organism evidence="4 5">
    <name type="scientific">Neonectria magnoliae</name>
    <dbReference type="NCBI Taxonomy" id="2732573"/>
    <lineage>
        <taxon>Eukaryota</taxon>
        <taxon>Fungi</taxon>
        <taxon>Dikarya</taxon>
        <taxon>Ascomycota</taxon>
        <taxon>Pezizomycotina</taxon>
        <taxon>Sordariomycetes</taxon>
        <taxon>Hypocreomycetidae</taxon>
        <taxon>Hypocreales</taxon>
        <taxon>Nectriaceae</taxon>
        <taxon>Neonectria</taxon>
    </lineage>
</organism>
<dbReference type="InterPro" id="IPR015421">
    <property type="entry name" value="PyrdxlP-dep_Trfase_major"/>
</dbReference>
<keyword evidence="3" id="KW-0808">Transferase</keyword>
<dbReference type="InterPro" id="IPR015424">
    <property type="entry name" value="PyrdxlP-dep_Trfase"/>
</dbReference>
<dbReference type="PANTHER" id="PTHR42684:SF3">
    <property type="entry name" value="ADENOSYLMETHIONINE-8-AMINO-7-OXONONANOATE AMINOTRANSFERASE"/>
    <property type="match status" value="1"/>
</dbReference>
<evidence type="ECO:0000256" key="2">
    <source>
        <dbReference type="ARBA" id="ARBA00022576"/>
    </source>
</evidence>
<evidence type="ECO:0000256" key="3">
    <source>
        <dbReference type="ARBA" id="ARBA00022679"/>
    </source>
</evidence>
<comment type="caution">
    <text evidence="4">The sequence shown here is derived from an EMBL/GenBank/DDBJ whole genome shotgun (WGS) entry which is preliminary data.</text>
</comment>
<comment type="subcellular location">
    <subcellularLocation>
        <location evidence="1">Mitochondrion</location>
    </subcellularLocation>
</comment>
<dbReference type="PANTHER" id="PTHR42684">
    <property type="entry name" value="ADENOSYLMETHIONINE-8-AMINO-7-OXONONANOATE AMINOTRANSFERASE"/>
    <property type="match status" value="1"/>
</dbReference>
<dbReference type="CDD" id="cd03109">
    <property type="entry name" value="DTBS"/>
    <property type="match status" value="1"/>
</dbReference>
<dbReference type="SUPFAM" id="SSF53383">
    <property type="entry name" value="PLP-dependent transferases"/>
    <property type="match status" value="1"/>
</dbReference>
<dbReference type="SUPFAM" id="SSF52540">
    <property type="entry name" value="P-loop containing nucleoside triphosphate hydrolases"/>
    <property type="match status" value="1"/>
</dbReference>